<evidence type="ECO:0000313" key="3">
    <source>
        <dbReference type="EMBL" id="TRY61292.1"/>
    </source>
</evidence>
<dbReference type="Proteomes" id="UP000318571">
    <property type="component" value="Chromosome 8"/>
</dbReference>
<dbReference type="EMBL" id="VCGU01000459">
    <property type="protein sequence ID" value="TRY61292.1"/>
    <property type="molecule type" value="Genomic_DNA"/>
</dbReference>
<feature type="compositionally biased region" description="Basic and acidic residues" evidence="1">
    <location>
        <begin position="175"/>
        <end position="188"/>
    </location>
</feature>
<name>A0A553N776_TIGCA</name>
<feature type="region of interest" description="Disordered" evidence="1">
    <location>
        <begin position="68"/>
        <end position="97"/>
    </location>
</feature>
<feature type="transmembrane region" description="Helical" evidence="2">
    <location>
        <begin position="20"/>
        <end position="37"/>
    </location>
</feature>
<keyword evidence="2" id="KW-0812">Transmembrane</keyword>
<keyword evidence="4" id="KW-1185">Reference proteome</keyword>
<proteinExistence type="predicted"/>
<organism evidence="3 4">
    <name type="scientific">Tigriopus californicus</name>
    <name type="common">Marine copepod</name>
    <dbReference type="NCBI Taxonomy" id="6832"/>
    <lineage>
        <taxon>Eukaryota</taxon>
        <taxon>Metazoa</taxon>
        <taxon>Ecdysozoa</taxon>
        <taxon>Arthropoda</taxon>
        <taxon>Crustacea</taxon>
        <taxon>Multicrustacea</taxon>
        <taxon>Hexanauplia</taxon>
        <taxon>Copepoda</taxon>
        <taxon>Harpacticoida</taxon>
        <taxon>Harpacticidae</taxon>
        <taxon>Tigriopus</taxon>
    </lineage>
</organism>
<keyword evidence="2" id="KW-0472">Membrane</keyword>
<dbReference type="AlphaFoldDB" id="A0A553N776"/>
<evidence type="ECO:0000256" key="1">
    <source>
        <dbReference type="SAM" id="MobiDB-lite"/>
    </source>
</evidence>
<protein>
    <submittedName>
        <fullName evidence="3">Uncharacterized protein</fullName>
    </submittedName>
</protein>
<accession>A0A553N776</accession>
<evidence type="ECO:0000313" key="4">
    <source>
        <dbReference type="Proteomes" id="UP000318571"/>
    </source>
</evidence>
<gene>
    <name evidence="3" type="ORF">TCAL_17166</name>
</gene>
<comment type="caution">
    <text evidence="3">The sequence shown here is derived from an EMBL/GenBank/DDBJ whole genome shotgun (WGS) entry which is preliminary data.</text>
</comment>
<sequence length="194" mass="21635">MFRAGKGIPGIVLFASWRASWTLLLWLFIFILIVLLLKCIKSFLLSLSDIFNPNALTEACEPRVGAHPSRVVHQPGLPTQTNRRVGTIPRPTQREAYDDLYSRPPRATYSVASETNRPNSRHLPYSISNNLNIPDNPPRYDQITSDQRNIAGPIPKSPETGEVEAPPTYESLFPGEDRSAASDLDPTKRTQAPT</sequence>
<keyword evidence="2" id="KW-1133">Transmembrane helix</keyword>
<reference evidence="3 4" key="1">
    <citation type="journal article" date="2018" name="Nat. Ecol. Evol.">
        <title>Genomic signatures of mitonuclear coevolution across populations of Tigriopus californicus.</title>
        <authorList>
            <person name="Barreto F.S."/>
            <person name="Watson E.T."/>
            <person name="Lima T.G."/>
            <person name="Willett C.S."/>
            <person name="Edmands S."/>
            <person name="Li W."/>
            <person name="Burton R.S."/>
        </authorList>
    </citation>
    <scope>NUCLEOTIDE SEQUENCE [LARGE SCALE GENOMIC DNA]</scope>
    <source>
        <strain evidence="3 4">San Diego</strain>
    </source>
</reference>
<evidence type="ECO:0000256" key="2">
    <source>
        <dbReference type="SAM" id="Phobius"/>
    </source>
</evidence>
<feature type="region of interest" description="Disordered" evidence="1">
    <location>
        <begin position="109"/>
        <end position="194"/>
    </location>
</feature>